<dbReference type="OMA" id="FNTKYAW"/>
<feature type="domain" description="F-box" evidence="2">
    <location>
        <begin position="97"/>
        <end position="131"/>
    </location>
</feature>
<dbReference type="Pfam" id="PF00646">
    <property type="entry name" value="F-box"/>
    <property type="match status" value="1"/>
</dbReference>
<evidence type="ECO:0000313" key="3">
    <source>
        <dbReference type="EMBL" id="OTN64673.1"/>
    </source>
</evidence>
<feature type="compositionally biased region" description="Basic and acidic residues" evidence="1">
    <location>
        <begin position="223"/>
        <end position="245"/>
    </location>
</feature>
<reference evidence="3 4" key="1">
    <citation type="submission" date="2017-05" db="EMBL/GenBank/DDBJ databases">
        <title>PacBio assembly of a Plasmodium knowlesi genome sequence with Hi-C correction and manual annotation of the SICAvar gene family.</title>
        <authorList>
            <person name="Lapp S.A."/>
            <person name="Geraldo J.A."/>
            <person name="Chien J.-T."/>
            <person name="Ay F."/>
            <person name="Pakala S.B."/>
            <person name="Batugedara G."/>
            <person name="Humphrey J.C."/>
            <person name="Debarry J.D."/>
            <person name="Le Roch K.G."/>
            <person name="Galinski M.R."/>
            <person name="Kissinger J.C."/>
        </authorList>
    </citation>
    <scope>NUCLEOTIDE SEQUENCE [LARGE SCALE GENOMIC DNA]</scope>
    <source>
        <strain evidence="4">Malayan Strain Pk1 (A+)</strain>
    </source>
</reference>
<dbReference type="Proteomes" id="UP000195012">
    <property type="component" value="Unassembled WGS sequence"/>
</dbReference>
<feature type="region of interest" description="Disordered" evidence="1">
    <location>
        <begin position="220"/>
        <end position="266"/>
    </location>
</feature>
<protein>
    <recommendedName>
        <fullName evidence="2">F-box domain-containing protein</fullName>
    </recommendedName>
</protein>
<sequence length="499" mass="57919">MDTSDDVVFPTKGRKRNLQCDEVFNKQARVEGVPDRVNTSTVRIEIRSSIGKEVDCPIRAEFINPPTIGSGRSAPPAERLVTPEQKLRTEGRLQNSDTVCNILSFMPFSQRWSCKLLSRSFYQAFHTKYAWNHVDVRFLDVDIFKFNFLKTFNRHFVNTFSLFLSINENTSAEPTINLAMNNFPRLTDLRLYCRKKNNNYIFEGVHPMVSSLLSGKATVAQGEVHREGKNPKEGDTSNDKHEHGDGSASGMIYPRERPGNHCSQSPVDLPDWDLELNDLFLYSRYYGHREGERQNGRDNEEDDGDEVAQEVEDPADNLHAIAARTHIWKAKKIQLSNQFEHLERLVLDVKIRGDELLPFVGKMTNLKDIILSKLLYTDKLNRAQCITIFTCFIEQIKKNNIRVLQLGLFFTREYKPTDYIDNELFRKIVKGRTEHTSHVDKEEGDELIYILHKNHLHSLYCLWSNDLFISFDMYERIHTFSNLKIWILPGWRALSLVKQ</sequence>
<dbReference type="VEuPathDB" id="PlasmoDB:PKNH_1135300"/>
<gene>
    <name evidence="3" type="ORF">PKNOH_S130201800</name>
</gene>
<proteinExistence type="predicted"/>
<dbReference type="EMBL" id="NETL01000027">
    <property type="protein sequence ID" value="OTN64673.1"/>
    <property type="molecule type" value="Genomic_DNA"/>
</dbReference>
<evidence type="ECO:0000259" key="2">
    <source>
        <dbReference type="Pfam" id="PF00646"/>
    </source>
</evidence>
<dbReference type="eggNOG" id="ENOG502SEWT">
    <property type="taxonomic scope" value="Eukaryota"/>
</dbReference>
<dbReference type="OrthoDB" id="377319at2759"/>
<dbReference type="VEuPathDB" id="PlasmoDB:PKA1H_110041000"/>
<comment type="caution">
    <text evidence="3">The sequence shown here is derived from an EMBL/GenBank/DDBJ whole genome shotgun (WGS) entry which is preliminary data.</text>
</comment>
<evidence type="ECO:0000256" key="1">
    <source>
        <dbReference type="SAM" id="MobiDB-lite"/>
    </source>
</evidence>
<name>A0A1Y3DIC9_PLAKN</name>
<organism evidence="3 4">
    <name type="scientific">Plasmodium knowlesi</name>
    <dbReference type="NCBI Taxonomy" id="5850"/>
    <lineage>
        <taxon>Eukaryota</taxon>
        <taxon>Sar</taxon>
        <taxon>Alveolata</taxon>
        <taxon>Apicomplexa</taxon>
        <taxon>Aconoidasida</taxon>
        <taxon>Haemosporida</taxon>
        <taxon>Plasmodiidae</taxon>
        <taxon>Plasmodium</taxon>
        <taxon>Plasmodium (Plasmodium)</taxon>
    </lineage>
</organism>
<dbReference type="VEuPathDB" id="PlasmoDB:PKNOH_S130201800"/>
<dbReference type="AlphaFoldDB" id="A0A1Y3DIC9"/>
<evidence type="ECO:0000313" key="4">
    <source>
        <dbReference type="Proteomes" id="UP000195012"/>
    </source>
</evidence>
<dbReference type="InterPro" id="IPR001810">
    <property type="entry name" value="F-box_dom"/>
</dbReference>
<accession>A0A1Y3DIC9</accession>